<dbReference type="EMBL" id="MU826827">
    <property type="protein sequence ID" value="KAJ7374576.1"/>
    <property type="molecule type" value="Genomic_DNA"/>
</dbReference>
<protein>
    <submittedName>
        <fullName evidence="1">Uncharacterized protein</fullName>
    </submittedName>
</protein>
<name>A0A9X0CT56_9CNID</name>
<evidence type="ECO:0000313" key="2">
    <source>
        <dbReference type="Proteomes" id="UP001163046"/>
    </source>
</evidence>
<proteinExistence type="predicted"/>
<evidence type="ECO:0000313" key="1">
    <source>
        <dbReference type="EMBL" id="KAJ7374576.1"/>
    </source>
</evidence>
<organism evidence="1 2">
    <name type="scientific">Desmophyllum pertusum</name>
    <dbReference type="NCBI Taxonomy" id="174260"/>
    <lineage>
        <taxon>Eukaryota</taxon>
        <taxon>Metazoa</taxon>
        <taxon>Cnidaria</taxon>
        <taxon>Anthozoa</taxon>
        <taxon>Hexacorallia</taxon>
        <taxon>Scleractinia</taxon>
        <taxon>Caryophylliina</taxon>
        <taxon>Caryophylliidae</taxon>
        <taxon>Desmophyllum</taxon>
    </lineage>
</organism>
<dbReference type="Proteomes" id="UP001163046">
    <property type="component" value="Unassembled WGS sequence"/>
</dbReference>
<keyword evidence="2" id="KW-1185">Reference proteome</keyword>
<comment type="caution">
    <text evidence="1">The sequence shown here is derived from an EMBL/GenBank/DDBJ whole genome shotgun (WGS) entry which is preliminary data.</text>
</comment>
<dbReference type="AlphaFoldDB" id="A0A9X0CT56"/>
<reference evidence="1" key="1">
    <citation type="submission" date="2023-01" db="EMBL/GenBank/DDBJ databases">
        <title>Genome assembly of the deep-sea coral Lophelia pertusa.</title>
        <authorList>
            <person name="Herrera S."/>
            <person name="Cordes E."/>
        </authorList>
    </citation>
    <scope>NUCLEOTIDE SEQUENCE</scope>
    <source>
        <strain evidence="1">USNM1676648</strain>
        <tissue evidence="1">Polyp</tissue>
    </source>
</reference>
<accession>A0A9X0CT56</accession>
<sequence length="61" mass="6875">MLQAVQPNGEPVTPDRLKALQGKVKITTKYNWKDKGTEEVLPHSEDGSFIITRNILLLQIT</sequence>
<gene>
    <name evidence="1" type="ORF">OS493_004914</name>
</gene>